<evidence type="ECO:0000313" key="3">
    <source>
        <dbReference type="Proteomes" id="UP000317904"/>
    </source>
</evidence>
<protein>
    <submittedName>
        <fullName evidence="2">Uncharacterized protein</fullName>
    </submittedName>
</protein>
<dbReference type="EMBL" id="VFSY01000025">
    <property type="protein sequence ID" value="TPI01572.1"/>
    <property type="molecule type" value="Genomic_DNA"/>
</dbReference>
<dbReference type="AlphaFoldDB" id="A0A502M8S5"/>
<dbReference type="Proteomes" id="UP000317904">
    <property type="component" value="Unassembled WGS sequence"/>
</dbReference>
<organism evidence="2 3">
    <name type="scientific">Mycoplasma struthionis</name>
    <dbReference type="NCBI Taxonomy" id="538220"/>
    <lineage>
        <taxon>Bacteria</taxon>
        <taxon>Bacillati</taxon>
        <taxon>Mycoplasmatota</taxon>
        <taxon>Mollicutes</taxon>
        <taxon>Mycoplasmataceae</taxon>
        <taxon>Mycoplasma</taxon>
    </lineage>
</organism>
<proteinExistence type="predicted"/>
<evidence type="ECO:0000313" key="2">
    <source>
        <dbReference type="EMBL" id="TPI01572.1"/>
    </source>
</evidence>
<comment type="caution">
    <text evidence="2">The sequence shown here is derived from an EMBL/GenBank/DDBJ whole genome shotgun (WGS) entry which is preliminary data.</text>
</comment>
<feature type="transmembrane region" description="Helical" evidence="1">
    <location>
        <begin position="12"/>
        <end position="37"/>
    </location>
</feature>
<keyword evidence="1" id="KW-0812">Transmembrane</keyword>
<keyword evidence="1" id="KW-0472">Membrane</keyword>
<evidence type="ECO:0000256" key="1">
    <source>
        <dbReference type="SAM" id="Phobius"/>
    </source>
</evidence>
<reference evidence="2 3" key="1">
    <citation type="submission" date="2019-06" db="EMBL/GenBank/DDBJ databases">
        <title>A comparative genomics study of ostrich specific Mycoplasmas.</title>
        <authorList>
            <person name="Botes A."/>
            <person name="Nel T."/>
        </authorList>
    </citation>
    <scope>NUCLEOTIDE SEQUENCE [LARGE SCALE GENOMIC DNA]</scope>
    <source>
        <strain evidence="2 3">Ms01</strain>
    </source>
</reference>
<accession>A0A502M8S5</accession>
<sequence length="94" mass="10624">MLNKKKSIKQRVATTFGYLILGTAIVGSISGSIYYVYKNSLNIEKTYWSPQKFLEAANKVKVSDKLQTSQSASDLYNSFISQKKIERSKNGKFC</sequence>
<gene>
    <name evidence="2" type="ORF">FJM01_02300</name>
</gene>
<keyword evidence="1" id="KW-1133">Transmembrane helix</keyword>
<dbReference type="RefSeq" id="WP_140701183.1">
    <property type="nucleotide sequence ID" value="NZ_VFSY01000025.1"/>
</dbReference>
<name>A0A502M8S5_9MOLU</name>